<feature type="coiled-coil region" evidence="1">
    <location>
        <begin position="1411"/>
        <end position="1440"/>
    </location>
</feature>
<feature type="compositionally biased region" description="Polar residues" evidence="2">
    <location>
        <begin position="280"/>
        <end position="300"/>
    </location>
</feature>
<feature type="region of interest" description="Disordered" evidence="2">
    <location>
        <begin position="605"/>
        <end position="717"/>
    </location>
</feature>
<feature type="region of interest" description="Disordered" evidence="2">
    <location>
        <begin position="322"/>
        <end position="362"/>
    </location>
</feature>
<dbReference type="EMBL" id="JAAAID010001431">
    <property type="protein sequence ID" value="KAG0010035.1"/>
    <property type="molecule type" value="Genomic_DNA"/>
</dbReference>
<feature type="compositionally biased region" description="Acidic residues" evidence="2">
    <location>
        <begin position="687"/>
        <end position="705"/>
    </location>
</feature>
<dbReference type="Proteomes" id="UP000703661">
    <property type="component" value="Unassembled WGS sequence"/>
</dbReference>
<feature type="compositionally biased region" description="Low complexity" evidence="2">
    <location>
        <begin position="411"/>
        <end position="421"/>
    </location>
</feature>
<feature type="compositionally biased region" description="Basic and acidic residues" evidence="2">
    <location>
        <begin position="892"/>
        <end position="903"/>
    </location>
</feature>
<feature type="compositionally biased region" description="Acidic residues" evidence="2">
    <location>
        <begin position="1532"/>
        <end position="1554"/>
    </location>
</feature>
<dbReference type="Gene3D" id="3.10.260.10">
    <property type="entry name" value="Transcription regulator HTH, APSES-type DNA-binding domain"/>
    <property type="match status" value="1"/>
</dbReference>
<sequence>MPMPTQPQPSGRHTISIGGGASSGLNNNGIILSNSSQYEDELPASSKAPLKYALKDIHPDDSKDKVFAAILKALLYLRNKPSSPKELANCIMKNKYTMLGVGSDNEDEEEEDGGAREDDDDDDDPEGDQDDDDDDDDDDDGEMSGDSTERRQKRRRQHLYQQHQHLNPDSMLHKANRSAMRKRKKVKTWSVTNRPTVKRFKSKHPLIGSFKASTPTNIHPSKWRPPNNQEYSESEDAEDESAEEEDEQDEDDDVFGKDDLVLMDLQMPDVEKDARLPTPRSLSNFSTPSPHSSASNAVNPNGSLSVAAGMHGLLNATKILSFDSKKSPPRPGSHSATARSNMGGVASSSVSAELMNESSDDEQDFSDYHEEMMHGDFEDLEDDRKTEDRKPSLPTQPQAMAVPIPSVRNATTSSSFTTGGTPISPFSNLATTPNSNSFLLGMSPRSRKMAMGGSMSGSMSGLLLPPDSLLLSPRSSSIFDSDFSSNLLVDYSQDMSSPKEHYYVPLMELNNPESMPVSELDRLLSSSAGGTFFPSLSRKVSISGWSNINSKHLGLRQSSLRNTANGILQNAANSSLNASTSPYLGSSNTGTFALASPVLPGSNGLKATGVSSTTPSATEQQEKTQTSVLITPASSKPVSLSDSTSSLQPSKTPTSPTSAGKSTENPAPAADSSINTKDDVNMQGAQEEGEEQDDETESELEDEDQTQSKMSSEPPKSLVREAVYANLNVYETVMPGTDLRLMRVAGVVAPPNPNMNGRGVVIQKKVIPALNNDQHAGFVNAAMLRLAARTIIGDGQFDINQEPTTLYIVLEGPIEVRGAWVGLARARELCHEYRLDLLPGIAQMLQDDPVKVACPSESRGSSEKKKGLKRNRQKQGAEQHLSHTSALINKDNASKPEDADRRNSTVSNLSTADKRKSHAADDDTTPFVNFEELEDRPKKAQDDDVEMASSTLQTMALSSQGVDGVDTQSSAGGQIGSSGAADSNQRATEGVVAQNGAREPEANQLWIPTTNPVVPSIHLTVIDNVALFTTKLVNPGAEYRLLRRADNGYVNATTLLLAGGVETEQERSIVLSLELGRVRVRKPGSQLFGTWIPLARARALAATCSLHHKLGPFLNDNLDTYFPSPLPIPNQRVTPSVVTATASALMNHQAVTSARMRTVSLSALRSSTSPPNGLARNGALSHQLSRGMMGNAGAAHLQQVLAQQGHVPGATLSSMVMLNGNQVETQSGSSTSAAASTTATTNLTPATVTQTGATPASTTVIISGANAPATAGTLPGAVSLTQSTLNAAANTNLLQALSQVSQGVQLNAAAQIRPLQGGFMPRVEPHTGRPILPMINETVSAVPGQSVIPVKDYQDPDDDTESDDDVEGVRQKMKQLRAQQLEEAEKNFLKQTTPAERVIGQVNSGQKTPSLAQQQQQIQQQQQLLQHQQLQQQLQAHQQQQLLKQQLQLQQQQQLVQQQILLNQQQQAAQKAQASPTRPSTRGGKTAPRSSNRAQNSESDDEGSENQQRIALSPSTGGKKGSGIGGAKPMAIDDEVDSDEDIDIGGSDGDDDLR</sequence>
<name>A0A9P6MQK5_9FUNG</name>
<dbReference type="PANTHER" id="PTHR34491">
    <property type="entry name" value="A-TYPE INCLUSION PROTEIN, PUTATIVE-RELATED"/>
    <property type="match status" value="1"/>
</dbReference>
<feature type="region of interest" description="Disordered" evidence="2">
    <location>
        <begin position="1469"/>
        <end position="1554"/>
    </location>
</feature>
<feature type="compositionally biased region" description="Acidic residues" evidence="2">
    <location>
        <begin position="104"/>
        <end position="143"/>
    </location>
</feature>
<feature type="compositionally biased region" description="Basic and acidic residues" evidence="2">
    <location>
        <begin position="912"/>
        <end position="921"/>
    </location>
</feature>
<dbReference type="Pfam" id="PF25318">
    <property type="entry name" value="WHD_GDS1"/>
    <property type="match status" value="1"/>
</dbReference>
<feature type="compositionally biased region" description="Polar residues" evidence="2">
    <location>
        <begin position="334"/>
        <end position="351"/>
    </location>
</feature>
<gene>
    <name evidence="4" type="ORF">BGZ80_001845</name>
</gene>
<feature type="compositionally biased region" description="Polar residues" evidence="2">
    <location>
        <begin position="609"/>
        <end position="633"/>
    </location>
</feature>
<keyword evidence="5" id="KW-1185">Reference proteome</keyword>
<reference evidence="4" key="1">
    <citation type="journal article" date="2020" name="Fungal Divers.">
        <title>Resolving the Mortierellaceae phylogeny through synthesis of multi-gene phylogenetics and phylogenomics.</title>
        <authorList>
            <person name="Vandepol N."/>
            <person name="Liber J."/>
            <person name="Desiro A."/>
            <person name="Na H."/>
            <person name="Kennedy M."/>
            <person name="Barry K."/>
            <person name="Grigoriev I.V."/>
            <person name="Miller A.N."/>
            <person name="O'Donnell K."/>
            <person name="Stajich J.E."/>
            <person name="Bonito G."/>
        </authorList>
    </citation>
    <scope>NUCLEOTIDE SEQUENCE</scope>
    <source>
        <strain evidence="4">NRRL 2769</strain>
    </source>
</reference>
<evidence type="ECO:0000256" key="2">
    <source>
        <dbReference type="SAM" id="MobiDB-lite"/>
    </source>
</evidence>
<evidence type="ECO:0000259" key="3">
    <source>
        <dbReference type="PROSITE" id="PS51299"/>
    </source>
</evidence>
<comment type="caution">
    <text evidence="4">The sequence shown here is derived from an EMBL/GenBank/DDBJ whole genome shotgun (WGS) entry which is preliminary data.</text>
</comment>
<feature type="compositionally biased region" description="Low complexity" evidence="2">
    <location>
        <begin position="968"/>
        <end position="981"/>
    </location>
</feature>
<evidence type="ECO:0000313" key="4">
    <source>
        <dbReference type="EMBL" id="KAG0010035.1"/>
    </source>
</evidence>
<feature type="region of interest" description="Disordered" evidence="2">
    <location>
        <begin position="1"/>
        <end position="21"/>
    </location>
</feature>
<dbReference type="InterPro" id="IPR057511">
    <property type="entry name" value="WH_GDS1"/>
</dbReference>
<feature type="compositionally biased region" description="Low complexity" evidence="2">
    <location>
        <begin position="634"/>
        <end position="652"/>
    </location>
</feature>
<dbReference type="SUPFAM" id="SSF54616">
    <property type="entry name" value="DNA-binding domain of Mlu1-box binding protein MBP1"/>
    <property type="match status" value="1"/>
</dbReference>
<dbReference type="PANTHER" id="PTHR34491:SF156">
    <property type="entry name" value="KINESIN MOTOR DOMAIN-CONTAINING PROTEIN"/>
    <property type="match status" value="1"/>
</dbReference>
<feature type="region of interest" description="Disordered" evidence="2">
    <location>
        <begin position="378"/>
        <end position="430"/>
    </location>
</feature>
<feature type="region of interest" description="Disordered" evidence="2">
    <location>
        <begin position="852"/>
        <end position="997"/>
    </location>
</feature>
<feature type="compositionally biased region" description="Polar residues" evidence="2">
    <location>
        <begin position="1505"/>
        <end position="1516"/>
    </location>
</feature>
<feature type="compositionally biased region" description="Basic and acidic residues" evidence="2">
    <location>
        <begin position="378"/>
        <end position="391"/>
    </location>
</feature>
<dbReference type="GO" id="GO:0003677">
    <property type="term" value="F:DNA binding"/>
    <property type="evidence" value="ECO:0007669"/>
    <property type="project" value="InterPro"/>
</dbReference>
<dbReference type="InterPro" id="IPR036887">
    <property type="entry name" value="HTH_APSES_sf"/>
</dbReference>
<feature type="compositionally biased region" description="Basic residues" evidence="2">
    <location>
        <begin position="174"/>
        <end position="187"/>
    </location>
</feature>
<evidence type="ECO:0000313" key="5">
    <source>
        <dbReference type="Proteomes" id="UP000703661"/>
    </source>
</evidence>
<feature type="compositionally biased region" description="Polar residues" evidence="2">
    <location>
        <begin position="1488"/>
        <end position="1497"/>
    </location>
</feature>
<dbReference type="InterPro" id="IPR003163">
    <property type="entry name" value="Tscrpt_reg_HTH_APSES-type"/>
</dbReference>
<organism evidence="4 5">
    <name type="scientific">Entomortierella chlamydospora</name>
    <dbReference type="NCBI Taxonomy" id="101097"/>
    <lineage>
        <taxon>Eukaryota</taxon>
        <taxon>Fungi</taxon>
        <taxon>Fungi incertae sedis</taxon>
        <taxon>Mucoromycota</taxon>
        <taxon>Mortierellomycotina</taxon>
        <taxon>Mortierellomycetes</taxon>
        <taxon>Mortierellales</taxon>
        <taxon>Mortierellaceae</taxon>
        <taxon>Entomortierella</taxon>
    </lineage>
</organism>
<feature type="compositionally biased region" description="Polar residues" evidence="2">
    <location>
        <begin position="948"/>
        <end position="961"/>
    </location>
</feature>
<feature type="compositionally biased region" description="Polar residues" evidence="2">
    <location>
        <begin position="653"/>
        <end position="665"/>
    </location>
</feature>
<accession>A0A9P6MQK5</accession>
<protein>
    <recommendedName>
        <fullName evidence="3">HTH APSES-type domain-containing protein</fullName>
    </recommendedName>
</protein>
<proteinExistence type="predicted"/>
<keyword evidence="1" id="KW-0175">Coiled coil</keyword>
<evidence type="ECO:0000256" key="1">
    <source>
        <dbReference type="SAM" id="Coils"/>
    </source>
</evidence>
<dbReference type="PROSITE" id="PS51299">
    <property type="entry name" value="HTH_APSES"/>
    <property type="match status" value="1"/>
</dbReference>
<feature type="compositionally biased region" description="Acidic residues" evidence="2">
    <location>
        <begin position="232"/>
        <end position="253"/>
    </location>
</feature>
<feature type="domain" description="HTH APSES-type" evidence="3">
    <location>
        <begin position="1017"/>
        <end position="1125"/>
    </location>
</feature>
<feature type="region of interest" description="Disordered" evidence="2">
    <location>
        <begin position="96"/>
        <end position="300"/>
    </location>
</feature>